<dbReference type="EMBL" id="QZAA01000129">
    <property type="protein sequence ID" value="RQD76212.1"/>
    <property type="molecule type" value="Genomic_DNA"/>
</dbReference>
<proteinExistence type="predicted"/>
<organism evidence="3 4">
    <name type="scientific">Candidatus Syntrophonatronum acetioxidans</name>
    <dbReference type="NCBI Taxonomy" id="1795816"/>
    <lineage>
        <taxon>Bacteria</taxon>
        <taxon>Bacillati</taxon>
        <taxon>Bacillota</taxon>
        <taxon>Clostridia</taxon>
        <taxon>Eubacteriales</taxon>
        <taxon>Syntrophomonadaceae</taxon>
        <taxon>Candidatus Syntrophonatronum</taxon>
    </lineage>
</organism>
<dbReference type="GO" id="GO:0003700">
    <property type="term" value="F:DNA-binding transcription factor activity"/>
    <property type="evidence" value="ECO:0007669"/>
    <property type="project" value="TreeGrafter"/>
</dbReference>
<protein>
    <submittedName>
        <fullName evidence="3">XRE family transcriptional regulator</fullName>
    </submittedName>
</protein>
<dbReference type="SMART" id="SM00530">
    <property type="entry name" value="HTH_XRE"/>
    <property type="match status" value="1"/>
</dbReference>
<evidence type="ECO:0000313" key="4">
    <source>
        <dbReference type="Proteomes" id="UP000285138"/>
    </source>
</evidence>
<dbReference type="GO" id="GO:0005829">
    <property type="term" value="C:cytosol"/>
    <property type="evidence" value="ECO:0007669"/>
    <property type="project" value="TreeGrafter"/>
</dbReference>
<dbReference type="PANTHER" id="PTHR46797">
    <property type="entry name" value="HTH-TYPE TRANSCRIPTIONAL REGULATOR"/>
    <property type="match status" value="1"/>
</dbReference>
<dbReference type="PROSITE" id="PS50943">
    <property type="entry name" value="HTH_CROC1"/>
    <property type="match status" value="1"/>
</dbReference>
<name>A0A424YF22_9FIRM</name>
<dbReference type="InterPro" id="IPR050807">
    <property type="entry name" value="TransReg_Diox_bact_type"/>
</dbReference>
<dbReference type="SUPFAM" id="SSF47413">
    <property type="entry name" value="lambda repressor-like DNA-binding domains"/>
    <property type="match status" value="1"/>
</dbReference>
<feature type="domain" description="HTH cro/C1-type" evidence="2">
    <location>
        <begin position="9"/>
        <end position="63"/>
    </location>
</feature>
<evidence type="ECO:0000313" key="3">
    <source>
        <dbReference type="EMBL" id="RQD76212.1"/>
    </source>
</evidence>
<dbReference type="Proteomes" id="UP000285138">
    <property type="component" value="Unassembled WGS sequence"/>
</dbReference>
<sequence>MSLFMGKRIRGLRRLKRFTQQSLSEKLGISVSMLSNIERGKKYPSHDLIKKIAENLQVPLEELFVLPEYELEEKKEVNINTNLG</sequence>
<dbReference type="GO" id="GO:0003677">
    <property type="term" value="F:DNA binding"/>
    <property type="evidence" value="ECO:0007669"/>
    <property type="project" value="UniProtKB-KW"/>
</dbReference>
<gene>
    <name evidence="3" type="ORF">D5R97_04755</name>
</gene>
<comment type="caution">
    <text evidence="3">The sequence shown here is derived from an EMBL/GenBank/DDBJ whole genome shotgun (WGS) entry which is preliminary data.</text>
</comment>
<evidence type="ECO:0000259" key="2">
    <source>
        <dbReference type="PROSITE" id="PS50943"/>
    </source>
</evidence>
<dbReference type="AlphaFoldDB" id="A0A424YF22"/>
<reference evidence="3 4" key="1">
    <citation type="submission" date="2018-08" db="EMBL/GenBank/DDBJ databases">
        <title>The metabolism and importance of syntrophic acetate oxidation coupled to methane or sulfide production in haloalkaline environments.</title>
        <authorList>
            <person name="Timmers P.H.A."/>
            <person name="Vavourakis C.D."/>
            <person name="Sorokin D.Y."/>
            <person name="Sinninghe Damste J.S."/>
            <person name="Muyzer G."/>
            <person name="Stams A.J.M."/>
            <person name="Plugge C.M."/>
        </authorList>
    </citation>
    <scope>NUCLEOTIDE SEQUENCE [LARGE SCALE GENOMIC DNA]</scope>
    <source>
        <strain evidence="3">MSAO_Bac1</strain>
    </source>
</reference>
<keyword evidence="1" id="KW-0238">DNA-binding</keyword>
<accession>A0A424YF22</accession>
<evidence type="ECO:0000256" key="1">
    <source>
        <dbReference type="ARBA" id="ARBA00023125"/>
    </source>
</evidence>
<dbReference type="Gene3D" id="1.10.260.40">
    <property type="entry name" value="lambda repressor-like DNA-binding domains"/>
    <property type="match status" value="1"/>
</dbReference>
<dbReference type="InterPro" id="IPR001387">
    <property type="entry name" value="Cro/C1-type_HTH"/>
</dbReference>
<dbReference type="Pfam" id="PF01381">
    <property type="entry name" value="HTH_3"/>
    <property type="match status" value="1"/>
</dbReference>
<dbReference type="PANTHER" id="PTHR46797:SF1">
    <property type="entry name" value="METHYLPHOSPHONATE SYNTHASE"/>
    <property type="match status" value="1"/>
</dbReference>
<dbReference type="InterPro" id="IPR010982">
    <property type="entry name" value="Lambda_DNA-bd_dom_sf"/>
</dbReference>
<dbReference type="CDD" id="cd00093">
    <property type="entry name" value="HTH_XRE"/>
    <property type="match status" value="1"/>
</dbReference>